<name>A0ABY3VJ17_9MYCO</name>
<reference evidence="3" key="1">
    <citation type="submission" date="2022-08" db="EMBL/GenBank/DDBJ databases">
        <title>Whole genome sequencing of non-tuberculosis mycobacteria type-strains.</title>
        <authorList>
            <person name="Igarashi Y."/>
            <person name="Osugi A."/>
            <person name="Mitarai S."/>
        </authorList>
    </citation>
    <scope>NUCLEOTIDE SEQUENCE</scope>
    <source>
        <strain evidence="3">DSM 45127</strain>
    </source>
</reference>
<proteinExistence type="predicted"/>
<dbReference type="EMBL" id="CP092488">
    <property type="protein sequence ID" value="UMB68150.1"/>
    <property type="molecule type" value="Genomic_DNA"/>
</dbReference>
<dbReference type="PANTHER" id="PTHR34075">
    <property type="entry name" value="BLR3430 PROTEIN"/>
    <property type="match status" value="1"/>
</dbReference>
<dbReference type="Pfam" id="PF12172">
    <property type="entry name" value="zf-ChsH2"/>
    <property type="match status" value="1"/>
</dbReference>
<keyword evidence="4" id="KW-1185">Reference proteome</keyword>
<evidence type="ECO:0000259" key="2">
    <source>
        <dbReference type="Pfam" id="PF12172"/>
    </source>
</evidence>
<protein>
    <submittedName>
        <fullName evidence="3">OB-fold domain-containing protein</fullName>
    </submittedName>
</protein>
<feature type="domain" description="ChsH2 C-terminal OB-fold" evidence="1">
    <location>
        <begin position="34"/>
        <end position="95"/>
    </location>
</feature>
<organism evidence="3 4">
    <name type="scientific">Mycobacterium paraterrae</name>
    <dbReference type="NCBI Taxonomy" id="577492"/>
    <lineage>
        <taxon>Bacteria</taxon>
        <taxon>Bacillati</taxon>
        <taxon>Actinomycetota</taxon>
        <taxon>Actinomycetes</taxon>
        <taxon>Mycobacteriales</taxon>
        <taxon>Mycobacteriaceae</taxon>
        <taxon>Mycobacterium</taxon>
    </lineage>
</organism>
<dbReference type="Pfam" id="PF01796">
    <property type="entry name" value="OB_ChsH2_C"/>
    <property type="match status" value="1"/>
</dbReference>
<gene>
    <name evidence="3" type="ORF">MKK62_17045</name>
</gene>
<dbReference type="Proteomes" id="UP001055336">
    <property type="component" value="Chromosome"/>
</dbReference>
<dbReference type="InterPro" id="IPR002878">
    <property type="entry name" value="ChsH2_C"/>
</dbReference>
<dbReference type="SUPFAM" id="SSF50249">
    <property type="entry name" value="Nucleic acid-binding proteins"/>
    <property type="match status" value="1"/>
</dbReference>
<accession>A0ABY3VJ17</accession>
<evidence type="ECO:0000259" key="1">
    <source>
        <dbReference type="Pfam" id="PF01796"/>
    </source>
</evidence>
<feature type="domain" description="ChsH2 rubredoxin-like zinc ribbon" evidence="2">
    <location>
        <begin position="4"/>
        <end position="30"/>
    </location>
</feature>
<sequence>MSTELLIEHCDTCARWVHPAAGTCRDCGGSLEAKPVSGRGSIFTYTVNYHAFNPEIETPYVIALVELAEQDGLRVAANIVGCEPDSVACGMRVQALPESGPGGAPRFVPAV</sequence>
<evidence type="ECO:0000313" key="3">
    <source>
        <dbReference type="EMBL" id="UMB68150.1"/>
    </source>
</evidence>
<dbReference type="InterPro" id="IPR012340">
    <property type="entry name" value="NA-bd_OB-fold"/>
</dbReference>
<dbReference type="InterPro" id="IPR022002">
    <property type="entry name" value="ChsH2_Znr"/>
</dbReference>
<dbReference type="InterPro" id="IPR052513">
    <property type="entry name" value="Thioester_dehydratase-like"/>
</dbReference>
<evidence type="ECO:0000313" key="4">
    <source>
        <dbReference type="Proteomes" id="UP001055336"/>
    </source>
</evidence>
<dbReference type="PANTHER" id="PTHR34075:SF5">
    <property type="entry name" value="BLR3430 PROTEIN"/>
    <property type="match status" value="1"/>
</dbReference>